<organism evidence="8 9">
    <name type="scientific">Citricoccus zhacaiensis</name>
    <dbReference type="NCBI Taxonomy" id="489142"/>
    <lineage>
        <taxon>Bacteria</taxon>
        <taxon>Bacillati</taxon>
        <taxon>Actinomycetota</taxon>
        <taxon>Actinomycetes</taxon>
        <taxon>Micrococcales</taxon>
        <taxon>Micrococcaceae</taxon>
        <taxon>Citricoccus</taxon>
    </lineage>
</organism>
<dbReference type="RefSeq" id="WP_188805273.1">
    <property type="nucleotide sequence ID" value="NZ_BAAAOU010000004.1"/>
</dbReference>
<dbReference type="InterPro" id="IPR042099">
    <property type="entry name" value="ANL_N_sf"/>
</dbReference>
<comment type="similarity">
    <text evidence="1">Belongs to the ATP-dependent AMP-binding enzyme family.</text>
</comment>
<dbReference type="EMBL" id="BMLQ01000003">
    <property type="protein sequence ID" value="GGO43644.1"/>
    <property type="molecule type" value="Genomic_DNA"/>
</dbReference>
<comment type="caution">
    <text evidence="8">The sequence shown here is derived from an EMBL/GenBank/DDBJ whole genome shotgun (WGS) entry which is preliminary data.</text>
</comment>
<evidence type="ECO:0000313" key="9">
    <source>
        <dbReference type="Proteomes" id="UP000642509"/>
    </source>
</evidence>
<dbReference type="Pfam" id="PF00501">
    <property type="entry name" value="AMP-binding"/>
    <property type="match status" value="1"/>
</dbReference>
<dbReference type="Proteomes" id="UP000642509">
    <property type="component" value="Unassembled WGS sequence"/>
</dbReference>
<keyword evidence="4" id="KW-0443">Lipid metabolism</keyword>
<dbReference type="PROSITE" id="PS00455">
    <property type="entry name" value="AMP_BINDING"/>
    <property type="match status" value="1"/>
</dbReference>
<dbReference type="SUPFAM" id="SSF56801">
    <property type="entry name" value="Acetyl-CoA synthetase-like"/>
    <property type="match status" value="1"/>
</dbReference>
<feature type="region of interest" description="Disordered" evidence="6">
    <location>
        <begin position="1"/>
        <end position="20"/>
    </location>
</feature>
<evidence type="ECO:0000256" key="1">
    <source>
        <dbReference type="ARBA" id="ARBA00006432"/>
    </source>
</evidence>
<evidence type="ECO:0000256" key="4">
    <source>
        <dbReference type="ARBA" id="ARBA00023098"/>
    </source>
</evidence>
<dbReference type="PANTHER" id="PTHR43272:SF32">
    <property type="entry name" value="AMP-DEPENDENT SYNTHETASE_LIGASE DOMAIN-CONTAINING PROTEIN"/>
    <property type="match status" value="1"/>
</dbReference>
<sequence length="597" mass="63536">MTEPRTSQTTDGPSRIRSGDTLGTLFLRSAAEDPTAIALSGDSATFTWQQYANRASSLAARWRALGLGPGGVVALLIGPSPEFHLVDTSVLLARGVPFSLSPEDPADRHGLLLRLSTARVIVTAPEHVKVARAAAAAAGDSGVRIVVLGSPQAASIRGVAPGTTSLEEVEQAGRASEVPDAGPGDPEDIATLIFTSGTTGTPKGVRLSHRAIVSSLAATDVIAPIGIGGRVLSFLPTAHIAERFMSHYQGLAFRLSICSVADPATLYDEVLRVRPDRFFAVPRVYEKLAATAHRLIEQAGLTATVDASLRHVRREQETGQHGSTDDHDQRLAVLAPIRAELGLERTEYRGVATAPSSPDVLELFSAIGLPVGKIWGMSEAIMCTMNLPEKLKLSSVGVFLDGVEGSIDTDGEILIRGRNLYSGYLPGPDTPEDPVDEHGWLHTGDLGVIDEDKYLYVTGRKKDLMVTATGANIAPALVEGALVGAADLVAHVMAVADRRRFVTVVVGLDEDALTEFASVHGLEGGIAQLSRHPTVHQEIERAVAEANAHLPKAARIRGFVVADRFWKPGGPEITPTMKLRRPAVLEEYADQIDALYR</sequence>
<evidence type="ECO:0000256" key="6">
    <source>
        <dbReference type="SAM" id="MobiDB-lite"/>
    </source>
</evidence>
<reference evidence="9" key="1">
    <citation type="journal article" date="2019" name="Int. J. Syst. Evol. Microbiol.">
        <title>The Global Catalogue of Microorganisms (GCM) 10K type strain sequencing project: providing services to taxonomists for standard genome sequencing and annotation.</title>
        <authorList>
            <consortium name="The Broad Institute Genomics Platform"/>
            <consortium name="The Broad Institute Genome Sequencing Center for Infectious Disease"/>
            <person name="Wu L."/>
            <person name="Ma J."/>
        </authorList>
    </citation>
    <scope>NUCLEOTIDE SEQUENCE [LARGE SCALE GENOMIC DNA]</scope>
    <source>
        <strain evidence="9">CGMCC 1.7064</strain>
    </source>
</reference>
<dbReference type="InterPro" id="IPR000873">
    <property type="entry name" value="AMP-dep_synth/lig_dom"/>
</dbReference>
<dbReference type="InterPro" id="IPR020845">
    <property type="entry name" value="AMP-binding_CS"/>
</dbReference>
<dbReference type="GO" id="GO:0016874">
    <property type="term" value="F:ligase activity"/>
    <property type="evidence" value="ECO:0007669"/>
    <property type="project" value="UniProtKB-KW"/>
</dbReference>
<evidence type="ECO:0000313" key="8">
    <source>
        <dbReference type="EMBL" id="GGO43644.1"/>
    </source>
</evidence>
<protein>
    <recommendedName>
        <fullName evidence="5">Acyl-CoA synthetase</fullName>
    </recommendedName>
</protein>
<evidence type="ECO:0000256" key="3">
    <source>
        <dbReference type="ARBA" id="ARBA00022832"/>
    </source>
</evidence>
<proteinExistence type="inferred from homology"/>
<gene>
    <name evidence="8" type="ORF">GCM10010977_12260</name>
</gene>
<feature type="compositionally biased region" description="Polar residues" evidence="6">
    <location>
        <begin position="1"/>
        <end position="12"/>
    </location>
</feature>
<name>A0ABQ2LVC5_9MICC</name>
<feature type="domain" description="AMP-dependent synthetase/ligase" evidence="7">
    <location>
        <begin position="28"/>
        <end position="425"/>
    </location>
</feature>
<accession>A0ABQ2LVC5</accession>
<evidence type="ECO:0000256" key="2">
    <source>
        <dbReference type="ARBA" id="ARBA00022598"/>
    </source>
</evidence>
<keyword evidence="3" id="KW-0276">Fatty acid metabolism</keyword>
<dbReference type="Gene3D" id="3.40.50.12780">
    <property type="entry name" value="N-terminal domain of ligase-like"/>
    <property type="match status" value="1"/>
</dbReference>
<evidence type="ECO:0000256" key="5">
    <source>
        <dbReference type="ARBA" id="ARBA00032875"/>
    </source>
</evidence>
<keyword evidence="9" id="KW-1185">Reference proteome</keyword>
<dbReference type="Pfam" id="PF23562">
    <property type="entry name" value="AMP-binding_C_3"/>
    <property type="match status" value="1"/>
</dbReference>
<evidence type="ECO:0000259" key="7">
    <source>
        <dbReference type="Pfam" id="PF00501"/>
    </source>
</evidence>
<dbReference type="PANTHER" id="PTHR43272">
    <property type="entry name" value="LONG-CHAIN-FATTY-ACID--COA LIGASE"/>
    <property type="match status" value="1"/>
</dbReference>
<keyword evidence="2 8" id="KW-0436">Ligase</keyword>